<name>A0ABP7SBS4_9ACTN</name>
<reference evidence="3" key="1">
    <citation type="journal article" date="2019" name="Int. J. Syst. Evol. Microbiol.">
        <title>The Global Catalogue of Microorganisms (GCM) 10K type strain sequencing project: providing services to taxonomists for standard genome sequencing and annotation.</title>
        <authorList>
            <consortium name="The Broad Institute Genomics Platform"/>
            <consortium name="The Broad Institute Genome Sequencing Center for Infectious Disease"/>
            <person name="Wu L."/>
            <person name="Ma J."/>
        </authorList>
    </citation>
    <scope>NUCLEOTIDE SEQUENCE [LARGE SCALE GENOMIC DNA]</scope>
    <source>
        <strain evidence="3">JCM 16924</strain>
    </source>
</reference>
<comment type="caution">
    <text evidence="2">The sequence shown here is derived from an EMBL/GenBank/DDBJ whole genome shotgun (WGS) entry which is preliminary data.</text>
</comment>
<evidence type="ECO:0000313" key="2">
    <source>
        <dbReference type="EMBL" id="GAA4009491.1"/>
    </source>
</evidence>
<feature type="compositionally biased region" description="Basic and acidic residues" evidence="1">
    <location>
        <begin position="7"/>
        <end position="19"/>
    </location>
</feature>
<proteinExistence type="predicted"/>
<organism evidence="2 3">
    <name type="scientific">Streptomyces plumbiresistens</name>
    <dbReference type="NCBI Taxonomy" id="511811"/>
    <lineage>
        <taxon>Bacteria</taxon>
        <taxon>Bacillati</taxon>
        <taxon>Actinomycetota</taxon>
        <taxon>Actinomycetes</taxon>
        <taxon>Kitasatosporales</taxon>
        <taxon>Streptomycetaceae</taxon>
        <taxon>Streptomyces</taxon>
    </lineage>
</organism>
<feature type="region of interest" description="Disordered" evidence="1">
    <location>
        <begin position="1"/>
        <end position="127"/>
    </location>
</feature>
<dbReference type="Pfam" id="PF21983">
    <property type="entry name" value="NikA-like"/>
    <property type="match status" value="1"/>
</dbReference>
<gene>
    <name evidence="2" type="ORF">GCM10022232_57840</name>
</gene>
<accession>A0ABP7SBS4</accession>
<dbReference type="InterPro" id="IPR053842">
    <property type="entry name" value="NikA-like"/>
</dbReference>
<feature type="compositionally biased region" description="Basic and acidic residues" evidence="1">
    <location>
        <begin position="85"/>
        <end position="101"/>
    </location>
</feature>
<sequence length="240" mass="25861">MVDPDAEIQHRIPHHEEPHPMTNPTTIPTPAPGEPETNSTSSRASWCKSIAPGGSNALASPAPGVAGADRHQGAPIRQDATEGGSHPEEGESHSCHSDDCTHAIPPKPHVQQRERLRDEKKRMHQPSCRMNDDEYQLLVRAAAACNMSVASYLARAALKAARNLDRTAAEIAGEREMLKELFDLRTALNRIGNNLNQVAAALNSDEPAPQATAVLAAVDRISLRVDAFVQRHLDGGRPAA</sequence>
<evidence type="ECO:0000313" key="3">
    <source>
        <dbReference type="Proteomes" id="UP001500456"/>
    </source>
</evidence>
<dbReference type="EMBL" id="BAAAZX010000018">
    <property type="protein sequence ID" value="GAA4009491.1"/>
    <property type="molecule type" value="Genomic_DNA"/>
</dbReference>
<keyword evidence="3" id="KW-1185">Reference proteome</keyword>
<protein>
    <recommendedName>
        <fullName evidence="4">Bacterial mobilisation domain-containing protein</fullName>
    </recommendedName>
</protein>
<feature type="compositionally biased region" description="Basic and acidic residues" evidence="1">
    <location>
        <begin position="111"/>
        <end position="121"/>
    </location>
</feature>
<evidence type="ECO:0000256" key="1">
    <source>
        <dbReference type="SAM" id="MobiDB-lite"/>
    </source>
</evidence>
<dbReference type="Proteomes" id="UP001500456">
    <property type="component" value="Unassembled WGS sequence"/>
</dbReference>
<evidence type="ECO:0008006" key="4">
    <source>
        <dbReference type="Google" id="ProtNLM"/>
    </source>
</evidence>